<evidence type="ECO:0000256" key="5">
    <source>
        <dbReference type="ARBA" id="ARBA00023136"/>
    </source>
</evidence>
<evidence type="ECO:0000256" key="6">
    <source>
        <dbReference type="SAM" id="Phobius"/>
    </source>
</evidence>
<proteinExistence type="predicted"/>
<keyword evidence="2" id="KW-1003">Cell membrane</keyword>
<dbReference type="HOGENOM" id="CLU_155732_0_0_6"/>
<evidence type="ECO:0000256" key="3">
    <source>
        <dbReference type="ARBA" id="ARBA00022692"/>
    </source>
</evidence>
<sequence length="135" mass="14774">MNQQVSPEHPPLSDTGVRKILRIQSLLIAGMTLVFYFGFGQAEAQAALYGGFIVLFNVWITQRRLQTALELAKVAPGKEIAAFYVGAIQRFVATVIFFGLGMGWLHLPPIPMLITFAVAQSGYALGHLVRSKPIS</sequence>
<keyword evidence="5 6" id="KW-0472">Membrane</keyword>
<feature type="transmembrane region" description="Helical" evidence="6">
    <location>
        <begin position="44"/>
        <end position="60"/>
    </location>
</feature>
<feature type="transmembrane region" description="Helical" evidence="6">
    <location>
        <begin position="20"/>
        <end position="38"/>
    </location>
</feature>
<dbReference type="Pfam" id="PF03899">
    <property type="entry name" value="ATP-synt_I"/>
    <property type="match status" value="1"/>
</dbReference>
<reference evidence="7 8" key="1">
    <citation type="submission" date="2011-11" db="EMBL/GenBank/DDBJ databases">
        <title>Improved High-Quality Draft sequence of Beggiatoa alba B18lD.</title>
        <authorList>
            <consortium name="US DOE Joint Genome Institute"/>
            <person name="Lucas S."/>
            <person name="Han J."/>
            <person name="Lapidus A."/>
            <person name="Cheng J.-F."/>
            <person name="Goodwin L."/>
            <person name="Pitluck S."/>
            <person name="Peters L."/>
            <person name="Mikhailova N."/>
            <person name="Held B."/>
            <person name="Detter J.C."/>
            <person name="Han C."/>
            <person name="Tapia R."/>
            <person name="Land M."/>
            <person name="Hauser L."/>
            <person name="Kyrpides N."/>
            <person name="Ivanova N."/>
            <person name="Pagani I."/>
            <person name="Samuel K."/>
            <person name="Teske A."/>
            <person name="Mueller J."/>
            <person name="Woyke T."/>
        </authorList>
    </citation>
    <scope>NUCLEOTIDE SEQUENCE [LARGE SCALE GENOMIC DNA]</scope>
    <source>
        <strain evidence="7 8">B18LD</strain>
    </source>
</reference>
<keyword evidence="8" id="KW-1185">Reference proteome</keyword>
<evidence type="ECO:0000256" key="4">
    <source>
        <dbReference type="ARBA" id="ARBA00022989"/>
    </source>
</evidence>
<evidence type="ECO:0000313" key="8">
    <source>
        <dbReference type="Proteomes" id="UP000005744"/>
    </source>
</evidence>
<dbReference type="InterPro" id="IPR005598">
    <property type="entry name" value="ATP_synth_I"/>
</dbReference>
<evidence type="ECO:0000256" key="2">
    <source>
        <dbReference type="ARBA" id="ARBA00022475"/>
    </source>
</evidence>
<evidence type="ECO:0000313" key="7">
    <source>
        <dbReference type="EMBL" id="EIJ43963.1"/>
    </source>
</evidence>
<dbReference type="RefSeq" id="WP_002691611.1">
    <property type="nucleotide sequence ID" value="NZ_JH600070.1"/>
</dbReference>
<comment type="subcellular location">
    <subcellularLocation>
        <location evidence="1">Cell membrane</location>
        <topology evidence="1">Multi-pass membrane protein</topology>
    </subcellularLocation>
</comment>
<evidence type="ECO:0000256" key="1">
    <source>
        <dbReference type="ARBA" id="ARBA00004651"/>
    </source>
</evidence>
<dbReference type="Proteomes" id="UP000005744">
    <property type="component" value="Unassembled WGS sequence"/>
</dbReference>
<keyword evidence="3 6" id="KW-0812">Transmembrane</keyword>
<feature type="transmembrane region" description="Helical" evidence="6">
    <location>
        <begin position="110"/>
        <end position="129"/>
    </location>
</feature>
<dbReference type="OrthoDB" id="5625301at2"/>
<organism evidence="7 8">
    <name type="scientific">Beggiatoa alba B18LD</name>
    <dbReference type="NCBI Taxonomy" id="395493"/>
    <lineage>
        <taxon>Bacteria</taxon>
        <taxon>Pseudomonadati</taxon>
        <taxon>Pseudomonadota</taxon>
        <taxon>Gammaproteobacteria</taxon>
        <taxon>Thiotrichales</taxon>
        <taxon>Thiotrichaceae</taxon>
        <taxon>Beggiatoa</taxon>
    </lineage>
</organism>
<name>I3CK20_9GAMM</name>
<dbReference type="STRING" id="395493.BegalDRAFT_3138"/>
<protein>
    <submittedName>
        <fullName evidence="7">ATP synthase I chain</fullName>
    </submittedName>
</protein>
<gene>
    <name evidence="7" type="ORF">BegalDRAFT_3138</name>
</gene>
<feature type="transmembrane region" description="Helical" evidence="6">
    <location>
        <begin position="81"/>
        <end position="104"/>
    </location>
</feature>
<dbReference type="EMBL" id="JH600070">
    <property type="protein sequence ID" value="EIJ43963.1"/>
    <property type="molecule type" value="Genomic_DNA"/>
</dbReference>
<keyword evidence="4 6" id="KW-1133">Transmembrane helix</keyword>
<dbReference type="eggNOG" id="ENOG5033I02">
    <property type="taxonomic scope" value="Bacteria"/>
</dbReference>
<dbReference type="AlphaFoldDB" id="I3CK20"/>
<dbReference type="GO" id="GO:0005886">
    <property type="term" value="C:plasma membrane"/>
    <property type="evidence" value="ECO:0007669"/>
    <property type="project" value="UniProtKB-SubCell"/>
</dbReference>
<accession>I3CK20</accession>